<dbReference type="EMBL" id="JARPOI010000007">
    <property type="protein sequence ID" value="KAJ9176876.1"/>
    <property type="molecule type" value="Genomic_DNA"/>
</dbReference>
<feature type="signal peptide" evidence="1">
    <location>
        <begin position="1"/>
        <end position="18"/>
    </location>
</feature>
<dbReference type="InterPro" id="IPR044711">
    <property type="entry name" value="EC11-15"/>
</dbReference>
<keyword evidence="1" id="KW-0732">Signal</keyword>
<evidence type="ECO:0000256" key="1">
    <source>
        <dbReference type="SAM" id="SignalP"/>
    </source>
</evidence>
<comment type="caution">
    <text evidence="2">The sequence shown here is derived from an EMBL/GenBank/DDBJ whole genome shotgun (WGS) entry which is preliminary data.</text>
</comment>
<organism evidence="2 3">
    <name type="scientific">Hevea brasiliensis</name>
    <name type="common">Para rubber tree</name>
    <name type="synonym">Siphonia brasiliensis</name>
    <dbReference type="NCBI Taxonomy" id="3981"/>
    <lineage>
        <taxon>Eukaryota</taxon>
        <taxon>Viridiplantae</taxon>
        <taxon>Streptophyta</taxon>
        <taxon>Embryophyta</taxon>
        <taxon>Tracheophyta</taxon>
        <taxon>Spermatophyta</taxon>
        <taxon>Magnoliopsida</taxon>
        <taxon>eudicotyledons</taxon>
        <taxon>Gunneridae</taxon>
        <taxon>Pentapetalae</taxon>
        <taxon>rosids</taxon>
        <taxon>fabids</taxon>
        <taxon>Malpighiales</taxon>
        <taxon>Euphorbiaceae</taxon>
        <taxon>Crotonoideae</taxon>
        <taxon>Micrandreae</taxon>
        <taxon>Hevea</taxon>
    </lineage>
</organism>
<proteinExistence type="predicted"/>
<feature type="chain" id="PRO_5047009841" evidence="1">
    <location>
        <begin position="19"/>
        <end position="80"/>
    </location>
</feature>
<dbReference type="PANTHER" id="PTHR35293">
    <property type="entry name" value="EGG CELL-SECRETED PROTEIN 1.5"/>
    <property type="match status" value="1"/>
</dbReference>
<reference evidence="2" key="1">
    <citation type="journal article" date="2023" name="Plant Biotechnol. J.">
        <title>Chromosome-level wild Hevea brasiliensis genome provides new tools for genomic-assisted breeding and valuable loci to elevate rubber yield.</title>
        <authorList>
            <person name="Cheng H."/>
            <person name="Song X."/>
            <person name="Hu Y."/>
            <person name="Wu T."/>
            <person name="Yang Q."/>
            <person name="An Z."/>
            <person name="Feng S."/>
            <person name="Deng Z."/>
            <person name="Wu W."/>
            <person name="Zeng X."/>
            <person name="Tu M."/>
            <person name="Wang X."/>
            <person name="Huang H."/>
        </authorList>
    </citation>
    <scope>NUCLEOTIDE SEQUENCE</scope>
    <source>
        <strain evidence="2">MT/VB/25A 57/8</strain>
    </source>
</reference>
<keyword evidence="3" id="KW-1185">Reference proteome</keyword>
<dbReference type="Proteomes" id="UP001174677">
    <property type="component" value="Chromosome 7"/>
</dbReference>
<evidence type="ECO:0000313" key="2">
    <source>
        <dbReference type="EMBL" id="KAJ9176876.1"/>
    </source>
</evidence>
<protein>
    <submittedName>
        <fullName evidence="2">Uncharacterized protein</fullName>
    </submittedName>
</protein>
<dbReference type="PANTHER" id="PTHR35293:SF1">
    <property type="entry name" value="EGG CELL-SECRETED PROTEIN 1.5"/>
    <property type="match status" value="1"/>
</dbReference>
<evidence type="ECO:0000313" key="3">
    <source>
        <dbReference type="Proteomes" id="UP001174677"/>
    </source>
</evidence>
<sequence>MAYNLILFLLITIWQQLARVMIRPLASSSNLIARLKLEEQSSNYQDSLIQLQACTGKISFYFFLNEETDLGHGCCQAVST</sequence>
<gene>
    <name evidence="2" type="ORF">P3X46_012144</name>
</gene>
<accession>A0ABQ9M9Q1</accession>
<name>A0ABQ9M9Q1_HEVBR</name>